<reference evidence="4" key="1">
    <citation type="submission" date="2022-08" db="EMBL/GenBank/DDBJ databases">
        <authorList>
            <person name="Marques A."/>
        </authorList>
    </citation>
    <scope>NUCLEOTIDE SEQUENCE</scope>
    <source>
        <strain evidence="4">RhyPub2mFocal</strain>
        <tissue evidence="4">Leaves</tissue>
    </source>
</reference>
<dbReference type="InterPro" id="IPR002168">
    <property type="entry name" value="Lipase_GDXG_HIS_AS"/>
</dbReference>
<dbReference type="PANTHER" id="PTHR23024:SF24">
    <property type="entry name" value="ALPHA_BETA HYDROLASE FOLD-3 DOMAIN-CONTAINING PROTEIN"/>
    <property type="match status" value="1"/>
</dbReference>
<dbReference type="AlphaFoldDB" id="A0AAV8C8L6"/>
<dbReference type="InterPro" id="IPR013094">
    <property type="entry name" value="AB_hydrolase_3"/>
</dbReference>
<accession>A0AAV8C8L6</accession>
<dbReference type="Pfam" id="PF07859">
    <property type="entry name" value="Abhydrolase_3"/>
    <property type="match status" value="1"/>
</dbReference>
<evidence type="ECO:0000313" key="4">
    <source>
        <dbReference type="EMBL" id="KAJ4751728.1"/>
    </source>
</evidence>
<evidence type="ECO:0000259" key="3">
    <source>
        <dbReference type="Pfam" id="PF07859"/>
    </source>
</evidence>
<dbReference type="InterPro" id="IPR050466">
    <property type="entry name" value="Carboxylest/Gibb_receptor"/>
</dbReference>
<gene>
    <name evidence="4" type="ORF">LUZ62_086133</name>
</gene>
<name>A0AAV8C8L6_9POAL</name>
<dbReference type="InterPro" id="IPR029058">
    <property type="entry name" value="AB_hydrolase_fold"/>
</dbReference>
<evidence type="ECO:0000256" key="2">
    <source>
        <dbReference type="ARBA" id="ARBA00022801"/>
    </source>
</evidence>
<dbReference type="SUPFAM" id="SSF53474">
    <property type="entry name" value="alpha/beta-Hydrolases"/>
    <property type="match status" value="1"/>
</dbReference>
<sequence>MTLKEQPPSHSQSQSHPIANCNALFPPSMPWKMRLAFKLGSAITDASRRSDGTIKRRLLSFISLSSSASLRPYSGVRSSDFTLNPPHNLRIRVFVPAQPPSTPLPILVFFHGGGFAYLSATSTFYDAVCRRFCNKIQAVVVSVDYRLSPEYRCPAQYDDGVEVLRYLDSGKVQAEKVMEGIKLDWSSCFLSGDSAGANIAHHVARRFCTEATSWIRIKLAGVVSIQPFFGGEERTESEIRLEGAPIVSMERTDWMWKAFLPEGADRNHEAAHVFNQTIELGSTFPPVLLVIGGYDPLQDWQRRYHEMLKKKGKEVRLLEYPNAVHAFYVFPFEESKQLLAEIKAFVEEKRSN</sequence>
<dbReference type="Proteomes" id="UP001140206">
    <property type="component" value="Chromosome 5"/>
</dbReference>
<keyword evidence="2" id="KW-0378">Hydrolase</keyword>
<dbReference type="PROSITE" id="PS01173">
    <property type="entry name" value="LIPASE_GDXG_HIS"/>
    <property type="match status" value="1"/>
</dbReference>
<dbReference type="GO" id="GO:0016787">
    <property type="term" value="F:hydrolase activity"/>
    <property type="evidence" value="ECO:0007669"/>
    <property type="project" value="UniProtKB-KW"/>
</dbReference>
<keyword evidence="5" id="KW-1185">Reference proteome</keyword>
<feature type="domain" description="Alpha/beta hydrolase fold-3" evidence="3">
    <location>
        <begin position="107"/>
        <end position="328"/>
    </location>
</feature>
<comment type="similarity">
    <text evidence="1">Belongs to the 'GDXG' lipolytic enzyme family.</text>
</comment>
<proteinExistence type="inferred from homology"/>
<comment type="caution">
    <text evidence="4">The sequence shown here is derived from an EMBL/GenBank/DDBJ whole genome shotgun (WGS) entry which is preliminary data.</text>
</comment>
<protein>
    <submittedName>
        <fullName evidence="4">Alpha/beta-Hydrolases superfamily protein</fullName>
    </submittedName>
</protein>
<dbReference type="Gene3D" id="3.40.50.1820">
    <property type="entry name" value="alpha/beta hydrolase"/>
    <property type="match status" value="1"/>
</dbReference>
<evidence type="ECO:0000313" key="5">
    <source>
        <dbReference type="Proteomes" id="UP001140206"/>
    </source>
</evidence>
<dbReference type="EMBL" id="JAMFTS010000005">
    <property type="protein sequence ID" value="KAJ4751728.1"/>
    <property type="molecule type" value="Genomic_DNA"/>
</dbReference>
<dbReference type="PANTHER" id="PTHR23024">
    <property type="entry name" value="ARYLACETAMIDE DEACETYLASE"/>
    <property type="match status" value="1"/>
</dbReference>
<organism evidence="4 5">
    <name type="scientific">Rhynchospora pubera</name>
    <dbReference type="NCBI Taxonomy" id="906938"/>
    <lineage>
        <taxon>Eukaryota</taxon>
        <taxon>Viridiplantae</taxon>
        <taxon>Streptophyta</taxon>
        <taxon>Embryophyta</taxon>
        <taxon>Tracheophyta</taxon>
        <taxon>Spermatophyta</taxon>
        <taxon>Magnoliopsida</taxon>
        <taxon>Liliopsida</taxon>
        <taxon>Poales</taxon>
        <taxon>Cyperaceae</taxon>
        <taxon>Cyperoideae</taxon>
        <taxon>Rhynchosporeae</taxon>
        <taxon>Rhynchospora</taxon>
    </lineage>
</organism>
<evidence type="ECO:0000256" key="1">
    <source>
        <dbReference type="ARBA" id="ARBA00010515"/>
    </source>
</evidence>